<gene>
    <name evidence="1" type="ORF">GCM10008927_06430</name>
</gene>
<name>A0ABQ3CWC6_9RHOB</name>
<reference evidence="2" key="1">
    <citation type="journal article" date="2019" name="Int. J. Syst. Evol. Microbiol.">
        <title>The Global Catalogue of Microorganisms (GCM) 10K type strain sequencing project: providing services to taxonomists for standard genome sequencing and annotation.</title>
        <authorList>
            <consortium name="The Broad Institute Genomics Platform"/>
            <consortium name="The Broad Institute Genome Sequencing Center for Infectious Disease"/>
            <person name="Wu L."/>
            <person name="Ma J."/>
        </authorList>
    </citation>
    <scope>NUCLEOTIDE SEQUENCE [LARGE SCALE GENOMIC DNA]</scope>
    <source>
        <strain evidence="2">KCTC 32465</strain>
    </source>
</reference>
<accession>A0ABQ3CWC6</accession>
<proteinExistence type="predicted"/>
<dbReference type="RefSeq" id="WP_189639111.1">
    <property type="nucleotide sequence ID" value="NZ_BMZF01000001.1"/>
</dbReference>
<evidence type="ECO:0000313" key="2">
    <source>
        <dbReference type="Proteomes" id="UP000634455"/>
    </source>
</evidence>
<sequence>MKNPNSPKAGAFQMSFMNTLIGSMNDTKALNKSTPPSRRFYWDKRSNSYEVWHSSKGVML</sequence>
<evidence type="ECO:0000313" key="1">
    <source>
        <dbReference type="EMBL" id="GHA44349.1"/>
    </source>
</evidence>
<keyword evidence="2" id="KW-1185">Reference proteome</keyword>
<protein>
    <submittedName>
        <fullName evidence="1">Uncharacterized protein</fullName>
    </submittedName>
</protein>
<dbReference type="EMBL" id="BMZF01000001">
    <property type="protein sequence ID" value="GHA44349.1"/>
    <property type="molecule type" value="Genomic_DNA"/>
</dbReference>
<organism evidence="1 2">
    <name type="scientific">Paramylibacter ulvae</name>
    <dbReference type="NCBI Taxonomy" id="1651968"/>
    <lineage>
        <taxon>Bacteria</taxon>
        <taxon>Pseudomonadati</taxon>
        <taxon>Pseudomonadota</taxon>
        <taxon>Alphaproteobacteria</taxon>
        <taxon>Rhodobacterales</taxon>
        <taxon>Paracoccaceae</taxon>
        <taxon>Paramylibacter</taxon>
    </lineage>
</organism>
<dbReference type="Proteomes" id="UP000634455">
    <property type="component" value="Unassembled WGS sequence"/>
</dbReference>
<comment type="caution">
    <text evidence="1">The sequence shown here is derived from an EMBL/GenBank/DDBJ whole genome shotgun (WGS) entry which is preliminary data.</text>
</comment>